<dbReference type="EMBL" id="CP034412">
    <property type="protein sequence ID" value="QCY47907.1"/>
    <property type="molecule type" value="Genomic_DNA"/>
</dbReference>
<keyword evidence="4 7" id="KW-1133">Transmembrane helix</keyword>
<keyword evidence="3 7" id="KW-0812">Transmembrane</keyword>
<evidence type="ECO:0000256" key="1">
    <source>
        <dbReference type="ARBA" id="ARBA00004651"/>
    </source>
</evidence>
<reference evidence="9 10" key="1">
    <citation type="submission" date="2018-12" db="EMBL/GenBank/DDBJ databases">
        <title>Complete Genome Sequence of Glutamicibacter creatinolyticus strain LGCM259,isolated from an abscess of a 12-year-old mare in Italy.</title>
        <authorList>
            <person name="Santos R.G."/>
            <person name="Silva A.L."/>
            <person name="Seyffert N."/>
            <person name="Castro T.L.P."/>
            <person name="Attili A.R."/>
            <person name="Rifici C."/>
            <person name="Mazzullo G."/>
            <person name="Brenig B."/>
            <person name="Venanzi F."/>
            <person name="Azevedo V."/>
        </authorList>
    </citation>
    <scope>NUCLEOTIDE SEQUENCE [LARGE SCALE GENOMIC DNA]</scope>
    <source>
        <strain evidence="9 10">LGCM 259</strain>
    </source>
</reference>
<sequence>MVRFIIFAALVAVAVTIYTLIDCARTDRHQVRSLPKAAWLVVILLLPLIGAGLWYVLGRPGVFSAPAAAPRSNAPDDDEDFLRQLEVWRRQQQREAELNQREADLKRKEAESGEDHTDPEDHNHNGSAGNPNSKDN</sequence>
<feature type="region of interest" description="Disordered" evidence="6">
    <location>
        <begin position="93"/>
        <end position="136"/>
    </location>
</feature>
<accession>A0A5B7WVJ4</accession>
<keyword evidence="10" id="KW-1185">Reference proteome</keyword>
<gene>
    <name evidence="9" type="ORF">GcLGCM259_2197</name>
</gene>
<evidence type="ECO:0000313" key="10">
    <source>
        <dbReference type="Proteomes" id="UP000307000"/>
    </source>
</evidence>
<evidence type="ECO:0000313" key="9">
    <source>
        <dbReference type="EMBL" id="QCY47907.1"/>
    </source>
</evidence>
<protein>
    <recommendedName>
        <fullName evidence="8">Cardiolipin synthase N-terminal domain-containing protein</fullName>
    </recommendedName>
</protein>
<evidence type="ECO:0000256" key="6">
    <source>
        <dbReference type="SAM" id="MobiDB-lite"/>
    </source>
</evidence>
<feature type="transmembrane region" description="Helical" evidence="7">
    <location>
        <begin position="37"/>
        <end position="57"/>
    </location>
</feature>
<evidence type="ECO:0000256" key="5">
    <source>
        <dbReference type="ARBA" id="ARBA00023136"/>
    </source>
</evidence>
<name>A0A5B7WVJ4_9MICC</name>
<evidence type="ECO:0000256" key="4">
    <source>
        <dbReference type="ARBA" id="ARBA00022989"/>
    </source>
</evidence>
<organism evidence="9 10">
    <name type="scientific">Glutamicibacter creatinolyticus</name>
    <dbReference type="NCBI Taxonomy" id="162496"/>
    <lineage>
        <taxon>Bacteria</taxon>
        <taxon>Bacillati</taxon>
        <taxon>Actinomycetota</taxon>
        <taxon>Actinomycetes</taxon>
        <taxon>Micrococcales</taxon>
        <taxon>Micrococcaceae</taxon>
        <taxon>Glutamicibacter</taxon>
    </lineage>
</organism>
<dbReference type="RefSeq" id="WP_138176950.1">
    <property type="nucleotide sequence ID" value="NZ_BAAAGL010000011.1"/>
</dbReference>
<keyword evidence="5 7" id="KW-0472">Membrane</keyword>
<evidence type="ECO:0000256" key="2">
    <source>
        <dbReference type="ARBA" id="ARBA00022475"/>
    </source>
</evidence>
<dbReference type="Proteomes" id="UP000307000">
    <property type="component" value="Chromosome"/>
</dbReference>
<evidence type="ECO:0000256" key="3">
    <source>
        <dbReference type="ARBA" id="ARBA00022692"/>
    </source>
</evidence>
<keyword evidence="2" id="KW-1003">Cell membrane</keyword>
<dbReference type="Pfam" id="PF13396">
    <property type="entry name" value="PLDc_N"/>
    <property type="match status" value="1"/>
</dbReference>
<comment type="subcellular location">
    <subcellularLocation>
        <location evidence="1">Cell membrane</location>
        <topology evidence="1">Multi-pass membrane protein</topology>
    </subcellularLocation>
</comment>
<feature type="compositionally biased region" description="Polar residues" evidence="6">
    <location>
        <begin position="125"/>
        <end position="136"/>
    </location>
</feature>
<feature type="domain" description="Cardiolipin synthase N-terminal" evidence="8">
    <location>
        <begin position="14"/>
        <end position="59"/>
    </location>
</feature>
<evidence type="ECO:0000256" key="7">
    <source>
        <dbReference type="SAM" id="Phobius"/>
    </source>
</evidence>
<dbReference type="KEGG" id="gcr:GcLGCM259_2197"/>
<dbReference type="AlphaFoldDB" id="A0A5B7WVJ4"/>
<proteinExistence type="predicted"/>
<dbReference type="GO" id="GO:0005886">
    <property type="term" value="C:plasma membrane"/>
    <property type="evidence" value="ECO:0007669"/>
    <property type="project" value="UniProtKB-SubCell"/>
</dbReference>
<feature type="compositionally biased region" description="Basic and acidic residues" evidence="6">
    <location>
        <begin position="93"/>
        <end position="124"/>
    </location>
</feature>
<feature type="transmembrane region" description="Helical" evidence="7">
    <location>
        <begin position="6"/>
        <end position="25"/>
    </location>
</feature>
<evidence type="ECO:0000259" key="8">
    <source>
        <dbReference type="Pfam" id="PF13396"/>
    </source>
</evidence>
<dbReference type="InterPro" id="IPR027379">
    <property type="entry name" value="CLS_N"/>
</dbReference>